<evidence type="ECO:0000256" key="2">
    <source>
        <dbReference type="ARBA" id="ARBA00023125"/>
    </source>
</evidence>
<gene>
    <name evidence="5" type="primary">marR_20</name>
    <name evidence="5" type="ORF">IWT126_02290</name>
</gene>
<dbReference type="PANTHER" id="PTHR42756:SF1">
    <property type="entry name" value="TRANSCRIPTIONAL REPRESSOR OF EMRAB OPERON"/>
    <property type="match status" value="1"/>
</dbReference>
<dbReference type="PROSITE" id="PS50995">
    <property type="entry name" value="HTH_MARR_2"/>
    <property type="match status" value="1"/>
</dbReference>
<evidence type="ECO:0000313" key="6">
    <source>
        <dbReference type="Proteomes" id="UP000198402"/>
    </source>
</evidence>
<dbReference type="GO" id="GO:0003677">
    <property type="term" value="F:DNA binding"/>
    <property type="evidence" value="ECO:0007669"/>
    <property type="project" value="UniProtKB-KW"/>
</dbReference>
<name>A0A1Z5IKC2_9LACO</name>
<feature type="domain" description="HTH marR-type" evidence="4">
    <location>
        <begin position="6"/>
        <end position="138"/>
    </location>
</feature>
<dbReference type="OrthoDB" id="9807800at2"/>
<dbReference type="STRING" id="1302250.GCA_001313225_03135"/>
<proteinExistence type="predicted"/>
<keyword evidence="2" id="KW-0238">DNA-binding</keyword>
<keyword evidence="3" id="KW-0804">Transcription</keyword>
<accession>A0A1Z5IKC2</accession>
<dbReference type="Pfam" id="PF13463">
    <property type="entry name" value="HTH_27"/>
    <property type="match status" value="1"/>
</dbReference>
<protein>
    <submittedName>
        <fullName evidence="5">MarR family transcriptional regulator</fullName>
    </submittedName>
</protein>
<reference evidence="5 6" key="1">
    <citation type="submission" date="2015-11" db="EMBL/GenBank/DDBJ databases">
        <title>Draft genome sequences of new species of the genus Lactobacillus isolated from orchardgrass silage.</title>
        <authorList>
            <person name="Tohno M."/>
            <person name="Tanizawa Y."/>
            <person name="Arita M."/>
        </authorList>
    </citation>
    <scope>NUCLEOTIDE SEQUENCE [LARGE SCALE GENOMIC DNA]</scope>
    <source>
        <strain evidence="5 6">IWT126</strain>
    </source>
</reference>
<evidence type="ECO:0000259" key="4">
    <source>
        <dbReference type="PROSITE" id="PS50995"/>
    </source>
</evidence>
<dbReference type="Gene3D" id="1.10.10.10">
    <property type="entry name" value="Winged helix-like DNA-binding domain superfamily/Winged helix DNA-binding domain"/>
    <property type="match status" value="1"/>
</dbReference>
<organism evidence="5 6">
    <name type="scientific">Secundilactobacillus silagei JCM 19001</name>
    <dbReference type="NCBI Taxonomy" id="1302250"/>
    <lineage>
        <taxon>Bacteria</taxon>
        <taxon>Bacillati</taxon>
        <taxon>Bacillota</taxon>
        <taxon>Bacilli</taxon>
        <taxon>Lactobacillales</taxon>
        <taxon>Lactobacillaceae</taxon>
        <taxon>Secundilactobacillus</taxon>
    </lineage>
</organism>
<sequence length="143" mass="15363">MLIFNDYPVGAAALRIVSAHEALIAKDIRALGLYPGQDTILIVLAHNGQQAQNALAATMQVDHSTVAKSVRRLVNAGLAETTKSQQDKRMTLVQLTPAGLTLAKKVEHICDTAEERSIKGLTDEEQAAFVKIADKICNSLTGK</sequence>
<keyword evidence="1" id="KW-0805">Transcription regulation</keyword>
<dbReference type="InterPro" id="IPR036388">
    <property type="entry name" value="WH-like_DNA-bd_sf"/>
</dbReference>
<dbReference type="RefSeq" id="WP_089137263.1">
    <property type="nucleotide sequence ID" value="NZ_BCMG01000014.1"/>
</dbReference>
<evidence type="ECO:0000313" key="5">
    <source>
        <dbReference type="EMBL" id="GAX02225.1"/>
    </source>
</evidence>
<evidence type="ECO:0000256" key="3">
    <source>
        <dbReference type="ARBA" id="ARBA00023163"/>
    </source>
</evidence>
<dbReference type="Proteomes" id="UP000198402">
    <property type="component" value="Unassembled WGS sequence"/>
</dbReference>
<dbReference type="InterPro" id="IPR000835">
    <property type="entry name" value="HTH_MarR-typ"/>
</dbReference>
<dbReference type="GO" id="GO:0003700">
    <property type="term" value="F:DNA-binding transcription factor activity"/>
    <property type="evidence" value="ECO:0007669"/>
    <property type="project" value="InterPro"/>
</dbReference>
<comment type="caution">
    <text evidence="5">The sequence shown here is derived from an EMBL/GenBank/DDBJ whole genome shotgun (WGS) entry which is preliminary data.</text>
</comment>
<dbReference type="EMBL" id="BCMG01000014">
    <property type="protein sequence ID" value="GAX02225.1"/>
    <property type="molecule type" value="Genomic_DNA"/>
</dbReference>
<keyword evidence="6" id="KW-1185">Reference proteome</keyword>
<dbReference type="SUPFAM" id="SSF46785">
    <property type="entry name" value="Winged helix' DNA-binding domain"/>
    <property type="match status" value="1"/>
</dbReference>
<dbReference type="SMART" id="SM00347">
    <property type="entry name" value="HTH_MARR"/>
    <property type="match status" value="1"/>
</dbReference>
<dbReference type="PANTHER" id="PTHR42756">
    <property type="entry name" value="TRANSCRIPTIONAL REGULATOR, MARR"/>
    <property type="match status" value="1"/>
</dbReference>
<dbReference type="InterPro" id="IPR036390">
    <property type="entry name" value="WH_DNA-bd_sf"/>
</dbReference>
<evidence type="ECO:0000256" key="1">
    <source>
        <dbReference type="ARBA" id="ARBA00023015"/>
    </source>
</evidence>
<dbReference type="PRINTS" id="PR00598">
    <property type="entry name" value="HTHMARR"/>
</dbReference>
<dbReference type="AlphaFoldDB" id="A0A1Z5IKC2"/>